<proteinExistence type="predicted"/>
<dbReference type="AlphaFoldDB" id="A0AAJ6CT16"/>
<dbReference type="SUPFAM" id="SSF48403">
    <property type="entry name" value="Ankyrin repeat"/>
    <property type="match status" value="1"/>
</dbReference>
<feature type="repeat" description="ANK" evidence="3">
    <location>
        <begin position="40"/>
        <end position="72"/>
    </location>
</feature>
<dbReference type="PROSITE" id="PS50297">
    <property type="entry name" value="ANK_REP_REGION"/>
    <property type="match status" value="2"/>
</dbReference>
<dbReference type="RefSeq" id="WP_342826459.1">
    <property type="nucleotide sequence ID" value="NZ_CP046146.1"/>
</dbReference>
<evidence type="ECO:0000256" key="3">
    <source>
        <dbReference type="PROSITE-ProRule" id="PRU00023"/>
    </source>
</evidence>
<keyword evidence="2 3" id="KW-0040">ANK repeat</keyword>
<dbReference type="Proteomes" id="UP001321249">
    <property type="component" value="Unassembled WGS sequence"/>
</dbReference>
<reference evidence="6" key="3">
    <citation type="submission" date="2023-06" db="EMBL/GenBank/DDBJ databases">
        <title>Pangenomics reveal diversification of enzyme families and niche specialization in globally abundant SAR202 bacteria.</title>
        <authorList>
            <person name="Saw J.H.W."/>
        </authorList>
    </citation>
    <scope>NUCLEOTIDE SEQUENCE [LARGE SCALE GENOMIC DNA]</scope>
    <source>
        <strain evidence="6">JH1073</strain>
    </source>
</reference>
<reference evidence="5" key="2">
    <citation type="journal article" date="2023" name="Nat. Commun.">
        <title>Cultivation of marine bacteria of the SAR202 clade.</title>
        <authorList>
            <person name="Lim Y."/>
            <person name="Seo J.H."/>
            <person name="Giovannoni S.J."/>
            <person name="Kang I."/>
            <person name="Cho J.C."/>
        </authorList>
    </citation>
    <scope>NUCLEOTIDE SEQUENCE</scope>
    <source>
        <strain evidence="5">JH1073</strain>
    </source>
</reference>
<reference evidence="6 7" key="1">
    <citation type="submission" date="2019-11" db="EMBL/GenBank/DDBJ databases">
        <authorList>
            <person name="Cho J.-C."/>
        </authorList>
    </citation>
    <scope>NUCLEOTIDE SEQUENCE [LARGE SCALE GENOMIC DNA]</scope>
    <source>
        <strain evidence="5 6">JH1073</strain>
        <strain evidence="4 7">JH702</strain>
    </source>
</reference>
<evidence type="ECO:0000313" key="4">
    <source>
        <dbReference type="EMBL" id="MDG0867776.1"/>
    </source>
</evidence>
<dbReference type="InterPro" id="IPR050776">
    <property type="entry name" value="Ank_Repeat/CDKN_Inhibitor"/>
</dbReference>
<gene>
    <name evidence="4" type="ORF">GKO46_11925</name>
    <name evidence="5" type="ORF">GKO48_09610</name>
</gene>
<keyword evidence="6" id="KW-1185">Reference proteome</keyword>
<evidence type="ECO:0000313" key="6">
    <source>
        <dbReference type="Proteomes" id="UP001219901"/>
    </source>
</evidence>
<evidence type="ECO:0008006" key="8">
    <source>
        <dbReference type="Google" id="ProtNLM"/>
    </source>
</evidence>
<keyword evidence="1" id="KW-0677">Repeat</keyword>
<dbReference type="EMBL" id="CP046147">
    <property type="protein sequence ID" value="WFG39863.1"/>
    <property type="molecule type" value="Genomic_DNA"/>
</dbReference>
<dbReference type="EMBL" id="WMBE01000003">
    <property type="protein sequence ID" value="MDG0867776.1"/>
    <property type="molecule type" value="Genomic_DNA"/>
</dbReference>
<dbReference type="PROSITE" id="PS50088">
    <property type="entry name" value="ANK_REPEAT"/>
    <property type="match status" value="2"/>
</dbReference>
<organism evidence="5 6">
    <name type="scientific">Candidatus Lucifugimonas marina</name>
    <dbReference type="NCBI Taxonomy" id="3038979"/>
    <lineage>
        <taxon>Bacteria</taxon>
        <taxon>Bacillati</taxon>
        <taxon>Chloroflexota</taxon>
        <taxon>Dehalococcoidia</taxon>
        <taxon>SAR202 cluster</taxon>
        <taxon>Candidatus Lucifugimonadales</taxon>
        <taxon>Candidatus Lucifugimonadaceae</taxon>
        <taxon>Candidatus Lucifugimonas</taxon>
    </lineage>
</organism>
<dbReference type="SMART" id="SM00248">
    <property type="entry name" value="ANK"/>
    <property type="match status" value="2"/>
</dbReference>
<accession>A0AAJ6CT16</accession>
<evidence type="ECO:0000313" key="5">
    <source>
        <dbReference type="EMBL" id="WFG39863.1"/>
    </source>
</evidence>
<evidence type="ECO:0000256" key="1">
    <source>
        <dbReference type="ARBA" id="ARBA00022737"/>
    </source>
</evidence>
<dbReference type="Proteomes" id="UP001219901">
    <property type="component" value="Chromosome"/>
</dbReference>
<feature type="repeat" description="ANK" evidence="3">
    <location>
        <begin position="73"/>
        <end position="105"/>
    </location>
</feature>
<protein>
    <recommendedName>
        <fullName evidence="8">Ankyrin repeat domain-containing protein</fullName>
    </recommendedName>
</protein>
<dbReference type="PANTHER" id="PTHR24201">
    <property type="entry name" value="ANK_REP_REGION DOMAIN-CONTAINING PROTEIN"/>
    <property type="match status" value="1"/>
</dbReference>
<dbReference type="Gene3D" id="1.25.40.20">
    <property type="entry name" value="Ankyrin repeat-containing domain"/>
    <property type="match status" value="1"/>
</dbReference>
<evidence type="ECO:0000256" key="2">
    <source>
        <dbReference type="ARBA" id="ARBA00023043"/>
    </source>
</evidence>
<sequence length="127" mass="13611">MPTDRSEPTLPNLVCNNASIEEVNSRLNEAEVDIDEVDFKGWSGLHWALVREVPEVIKLMLDSGANPNLATGTGRLPLNIAMRSGQGDAVQMLLAAGADPEGADVDGKTPRMVGMAGKYPELVKLLK</sequence>
<dbReference type="InterPro" id="IPR002110">
    <property type="entry name" value="Ankyrin_rpt"/>
</dbReference>
<name>A0AAJ6CT16_9CHLR</name>
<dbReference type="Pfam" id="PF12796">
    <property type="entry name" value="Ank_2"/>
    <property type="match status" value="1"/>
</dbReference>
<evidence type="ECO:0000313" key="7">
    <source>
        <dbReference type="Proteomes" id="UP001321249"/>
    </source>
</evidence>
<dbReference type="InterPro" id="IPR036770">
    <property type="entry name" value="Ankyrin_rpt-contain_sf"/>
</dbReference>